<dbReference type="EMBL" id="QMNG01000089">
    <property type="protein sequence ID" value="RLC36067.1"/>
    <property type="molecule type" value="Genomic_DNA"/>
</dbReference>
<evidence type="ECO:0008006" key="3">
    <source>
        <dbReference type="Google" id="ProtNLM"/>
    </source>
</evidence>
<proteinExistence type="predicted"/>
<dbReference type="Proteomes" id="UP000281261">
    <property type="component" value="Unassembled WGS sequence"/>
</dbReference>
<dbReference type="SUPFAM" id="SSF52540">
    <property type="entry name" value="P-loop containing nucleoside triphosphate hydrolases"/>
    <property type="match status" value="1"/>
</dbReference>
<sequence>MPDYTSERLAALRIVEALRSGVPTRATTHELPDLRPELTKVFRQDLESFAEGHLPSGRLVWGKYGQGKSHFLTTLEHIALDMNFAVSYITLSREVSCHNLFHFYRRVAPIVRTKNSQLPGIYKELSRKKAAELTATPIQEQERYPHRLPAIVVESMLRAGGSDYFDDLYNNLVGERLSISDIRRIATEAGIRDLMRDLPPFRQSNIDAYFGVFADVIRFCGFNGWVILIDEVELIARLGRISRLKAYLNLNWLLNYNGGLSYPIYSVGVAATSLQEIWATAFRRREPDRESMPELAEERHGTDARRRIEEFFTESLSDRCPTITGVGRDDLDELLSRIVELHGVAYNWHPPTFDNVKPSLQQLSVDDPVRTYIRGTLEVLDGMKVYGEAPEVKPEELTEGNIAEELEYFRETE</sequence>
<evidence type="ECO:0000313" key="2">
    <source>
        <dbReference type="Proteomes" id="UP000281261"/>
    </source>
</evidence>
<gene>
    <name evidence="1" type="ORF">DRH29_05290</name>
</gene>
<evidence type="ECO:0000313" key="1">
    <source>
        <dbReference type="EMBL" id="RLC36067.1"/>
    </source>
</evidence>
<protein>
    <recommendedName>
        <fullName evidence="3">BREX system ATP-binding protein BrxD</fullName>
    </recommendedName>
</protein>
<comment type="caution">
    <text evidence="1">The sequence shown here is derived from an EMBL/GenBank/DDBJ whole genome shotgun (WGS) entry which is preliminary data.</text>
</comment>
<organism evidence="1 2">
    <name type="scientific">candidate division Kazan bacterium</name>
    <dbReference type="NCBI Taxonomy" id="2202143"/>
    <lineage>
        <taxon>Bacteria</taxon>
        <taxon>Bacteria division Kazan-3B-28</taxon>
    </lineage>
</organism>
<dbReference type="InterPro" id="IPR021228">
    <property type="entry name" value="BrxD"/>
</dbReference>
<dbReference type="Pfam" id="PF10923">
    <property type="entry name" value="BrxC_BrxD"/>
    <property type="match status" value="1"/>
</dbReference>
<name>A0A420ZBB1_UNCK3</name>
<reference evidence="1 2" key="1">
    <citation type="submission" date="2018-06" db="EMBL/GenBank/DDBJ databases">
        <title>Extensive metabolic versatility and redundancy in microbially diverse, dynamic hydrothermal sediments.</title>
        <authorList>
            <person name="Dombrowski N."/>
            <person name="Teske A."/>
            <person name="Baker B.J."/>
        </authorList>
    </citation>
    <scope>NUCLEOTIDE SEQUENCE [LARGE SCALE GENOMIC DNA]</scope>
    <source>
        <strain evidence="1">B79_G16</strain>
    </source>
</reference>
<dbReference type="InterPro" id="IPR027417">
    <property type="entry name" value="P-loop_NTPase"/>
</dbReference>
<accession>A0A420ZBB1</accession>
<dbReference type="AlphaFoldDB" id="A0A420ZBB1"/>